<dbReference type="InterPro" id="IPR050238">
    <property type="entry name" value="DNA_Rep/Repair_Clamp_Loader"/>
</dbReference>
<dbReference type="EMBL" id="MHQY01000001">
    <property type="protein sequence ID" value="OHA14859.1"/>
    <property type="molecule type" value="Genomic_DNA"/>
</dbReference>
<reference evidence="1 2" key="1">
    <citation type="journal article" date="2016" name="Nat. Commun.">
        <title>Thousands of microbial genomes shed light on interconnected biogeochemical processes in an aquifer system.</title>
        <authorList>
            <person name="Anantharaman K."/>
            <person name="Brown C.T."/>
            <person name="Hug L.A."/>
            <person name="Sharon I."/>
            <person name="Castelle C.J."/>
            <person name="Probst A.J."/>
            <person name="Thomas B.C."/>
            <person name="Singh A."/>
            <person name="Wilkins M.J."/>
            <person name="Karaoz U."/>
            <person name="Brodie E.L."/>
            <person name="Williams K.H."/>
            <person name="Hubbard S.S."/>
            <person name="Banfield J.F."/>
        </authorList>
    </citation>
    <scope>NUCLEOTIDE SEQUENCE [LARGE SCALE GENOMIC DNA]</scope>
</reference>
<gene>
    <name evidence="1" type="ORF">A3G49_04185</name>
</gene>
<evidence type="ECO:0000313" key="1">
    <source>
        <dbReference type="EMBL" id="OHA14859.1"/>
    </source>
</evidence>
<organism evidence="1 2">
    <name type="scientific">Candidatus Sungbacteria bacterium RIFCSPLOWO2_12_FULL_41_11</name>
    <dbReference type="NCBI Taxonomy" id="1802286"/>
    <lineage>
        <taxon>Bacteria</taxon>
        <taxon>Candidatus Sungiibacteriota</taxon>
    </lineage>
</organism>
<dbReference type="PANTHER" id="PTHR11669">
    <property type="entry name" value="REPLICATION FACTOR C / DNA POLYMERASE III GAMMA-TAU SUBUNIT"/>
    <property type="match status" value="1"/>
</dbReference>
<dbReference type="PANTHER" id="PTHR11669:SF8">
    <property type="entry name" value="DNA POLYMERASE III SUBUNIT DELTA"/>
    <property type="match status" value="1"/>
</dbReference>
<evidence type="ECO:0008006" key="3">
    <source>
        <dbReference type="Google" id="ProtNLM"/>
    </source>
</evidence>
<name>A0A1G2LVF2_9BACT</name>
<accession>A0A1G2LVF2</accession>
<protein>
    <recommendedName>
        <fullName evidence="3">DNA polymerase III subunit delta</fullName>
    </recommendedName>
</protein>
<dbReference type="AlphaFoldDB" id="A0A1G2LVF2"/>
<dbReference type="InterPro" id="IPR027417">
    <property type="entry name" value="P-loop_NTPase"/>
</dbReference>
<dbReference type="SUPFAM" id="SSF52540">
    <property type="entry name" value="P-loop containing nucleoside triphosphate hydrolases"/>
    <property type="match status" value="1"/>
</dbReference>
<dbReference type="GO" id="GO:0006261">
    <property type="term" value="P:DNA-templated DNA replication"/>
    <property type="evidence" value="ECO:0007669"/>
    <property type="project" value="TreeGrafter"/>
</dbReference>
<dbReference type="Gene3D" id="3.40.50.300">
    <property type="entry name" value="P-loop containing nucleotide triphosphate hydrolases"/>
    <property type="match status" value="1"/>
</dbReference>
<dbReference type="Pfam" id="PF13177">
    <property type="entry name" value="DNA_pol3_delta2"/>
    <property type="match status" value="1"/>
</dbReference>
<sequence length="299" mass="34306">MLKIIGHKRQVEYLKKVRERGTFAHAYLFFGPENVGKLHIAHEWAKLFFESADWRAIDENRHPDFIYLSREKLLVSDNQKEIGVDDILELRHLASLSSNSGGHKFMVIDGADDMSDTAQNSLLKILEEPPPKTVFILITDSLEGLLPTIVSRTVPMEFSFVADDDLIPLLDESDVGAPKKEKILTISSGRPGIAIRAVSDKDYLENEWLFYESFKKVFDSDALSQFLYSQKICQEPETVEKFLFFLLSELRKKLVFNENYGWEAVGSCKEVFNSSDLLRKTNVNKRMLLDNIFLETCDK</sequence>
<proteinExistence type="predicted"/>
<comment type="caution">
    <text evidence="1">The sequence shown here is derived from an EMBL/GenBank/DDBJ whole genome shotgun (WGS) entry which is preliminary data.</text>
</comment>
<evidence type="ECO:0000313" key="2">
    <source>
        <dbReference type="Proteomes" id="UP000177171"/>
    </source>
</evidence>
<dbReference type="Proteomes" id="UP000177171">
    <property type="component" value="Unassembled WGS sequence"/>
</dbReference>